<gene>
    <name evidence="11" type="ORF">MSPICULIGERA_LOCUS12435</name>
</gene>
<keyword evidence="12" id="KW-1185">Reference proteome</keyword>
<dbReference type="Gene3D" id="2.30.30.210">
    <property type="entry name" value="Ribonuclease P/MRP, subunit p29"/>
    <property type="match status" value="1"/>
</dbReference>
<dbReference type="GO" id="GO:0030677">
    <property type="term" value="C:ribonuclease P complex"/>
    <property type="evidence" value="ECO:0007669"/>
    <property type="project" value="InterPro"/>
</dbReference>
<accession>A0AA36G0L9</accession>
<protein>
    <recommendedName>
        <fullName evidence="4">Ribonuclease P protein subunit p29</fullName>
    </recommendedName>
</protein>
<evidence type="ECO:0000256" key="10">
    <source>
        <dbReference type="ARBA" id="ARBA00046486"/>
    </source>
</evidence>
<evidence type="ECO:0000256" key="5">
    <source>
        <dbReference type="ARBA" id="ARBA00022490"/>
    </source>
</evidence>
<comment type="function">
    <text evidence="1">Component of ribonuclease P, a ribonucleoprotein complex that generates mature tRNA molecules by cleaving their 5'-ends.</text>
</comment>
<sequence>MVRVDKQVVHLDTAKRPKKEKAKKKKTNLVRNNLTKEDKASLKYASFEPLYKLWCEYFSGLAPADKTIGDRLLKADYHGALLMVTEADNQCQVGLHGIVTLETRYTIQMITRADKYITIPKQGSVFQFVLEGRVFSLFGDQMLQKPDLRGKKARVRQPLRIFLR</sequence>
<comment type="subcellular location">
    <subcellularLocation>
        <location evidence="2">Nucleus</location>
    </subcellularLocation>
</comment>
<feature type="non-terminal residue" evidence="11">
    <location>
        <position position="1"/>
    </location>
</feature>
<dbReference type="GO" id="GO:0000172">
    <property type="term" value="C:ribonuclease MRP complex"/>
    <property type="evidence" value="ECO:0007669"/>
    <property type="project" value="InterPro"/>
</dbReference>
<name>A0AA36G0L9_9BILA</name>
<dbReference type="GO" id="GO:0005634">
    <property type="term" value="C:nucleus"/>
    <property type="evidence" value="ECO:0007669"/>
    <property type="project" value="UniProtKB-SubCell"/>
</dbReference>
<dbReference type="InterPro" id="IPR023534">
    <property type="entry name" value="Rof/RNase_P-like"/>
</dbReference>
<dbReference type="InterPro" id="IPR016848">
    <property type="entry name" value="RNase_P/MRP_Rpp29-subunit"/>
</dbReference>
<keyword evidence="6" id="KW-0819">tRNA processing</keyword>
<dbReference type="InterPro" id="IPR036980">
    <property type="entry name" value="RNase_P/MRP_Rpp29_sf"/>
</dbReference>
<dbReference type="GO" id="GO:0033204">
    <property type="term" value="F:ribonuclease P RNA binding"/>
    <property type="evidence" value="ECO:0007669"/>
    <property type="project" value="InterPro"/>
</dbReference>
<dbReference type="GO" id="GO:0006364">
    <property type="term" value="P:rRNA processing"/>
    <property type="evidence" value="ECO:0007669"/>
    <property type="project" value="TreeGrafter"/>
</dbReference>
<comment type="subunit">
    <text evidence="10">Component of nuclear RNase P and RNase MRP ribonucleoproteins. RNase P consists of a catalytic RNA moiety and 10 different protein chains; POP1, POP4, POP5, POP7, RPP14, RPP21, RPP25, RPP30, RPP38 and RPP40. Within the RNase P complex, POP1, POP7 and RPP25 form the 'finger' subcomplex, POP5, RPP14, RPP40 and homodimeric RPP30 form the 'palm' subcomplex, and RPP21, POP4 and RPP38 form the 'wrist' subcomplex. All subunits of the RNase P complex interact with the catalytic RNA. Several subunits of RNase P are also part of the RNase MRP complex. RNase MRP consists of a catalytic RNA moiety and about 8 protein subunits; POP1, POP7, RPP25, RPP30, RPP38, RPP40 and possibly also POP4 and POP5.</text>
</comment>
<proteinExistence type="inferred from homology"/>
<dbReference type="InterPro" id="IPR023538">
    <property type="entry name" value="RNP1"/>
</dbReference>
<evidence type="ECO:0000256" key="3">
    <source>
        <dbReference type="ARBA" id="ARBA00006181"/>
    </source>
</evidence>
<comment type="caution">
    <text evidence="11">The sequence shown here is derived from an EMBL/GenBank/DDBJ whole genome shotgun (WGS) entry which is preliminary data.</text>
</comment>
<dbReference type="EMBL" id="CATQJA010002626">
    <property type="protein sequence ID" value="CAJ0574094.1"/>
    <property type="molecule type" value="Genomic_DNA"/>
</dbReference>
<evidence type="ECO:0000256" key="1">
    <source>
        <dbReference type="ARBA" id="ARBA00002435"/>
    </source>
</evidence>
<evidence type="ECO:0000256" key="7">
    <source>
        <dbReference type="ARBA" id="ARBA00022722"/>
    </source>
</evidence>
<keyword evidence="7" id="KW-0540">Nuclease</keyword>
<dbReference type="SUPFAM" id="SSF101744">
    <property type="entry name" value="Rof/RNase P subunit-like"/>
    <property type="match status" value="1"/>
</dbReference>
<evidence type="ECO:0000256" key="4">
    <source>
        <dbReference type="ARBA" id="ARBA00016225"/>
    </source>
</evidence>
<evidence type="ECO:0000313" key="12">
    <source>
        <dbReference type="Proteomes" id="UP001177023"/>
    </source>
</evidence>
<dbReference type="PANTHER" id="PTHR13348">
    <property type="entry name" value="RIBONUCLEASE P SUBUNIT P29"/>
    <property type="match status" value="1"/>
</dbReference>
<dbReference type="GO" id="GO:0016787">
    <property type="term" value="F:hydrolase activity"/>
    <property type="evidence" value="ECO:0007669"/>
    <property type="project" value="UniProtKB-KW"/>
</dbReference>
<evidence type="ECO:0000256" key="9">
    <source>
        <dbReference type="ARBA" id="ARBA00022801"/>
    </source>
</evidence>
<evidence type="ECO:0000313" key="11">
    <source>
        <dbReference type="EMBL" id="CAJ0574094.1"/>
    </source>
</evidence>
<dbReference type="PANTHER" id="PTHR13348:SF0">
    <property type="entry name" value="RIBONUCLEASE P PROTEIN SUBUNIT P29"/>
    <property type="match status" value="1"/>
</dbReference>
<dbReference type="InterPro" id="IPR002730">
    <property type="entry name" value="Rpp29/RNP1"/>
</dbReference>
<reference evidence="11" key="1">
    <citation type="submission" date="2023-06" db="EMBL/GenBank/DDBJ databases">
        <authorList>
            <person name="Delattre M."/>
        </authorList>
    </citation>
    <scope>NUCLEOTIDE SEQUENCE</scope>
    <source>
        <strain evidence="11">AF72</strain>
    </source>
</reference>
<dbReference type="SMART" id="SM00538">
    <property type="entry name" value="POP4"/>
    <property type="match status" value="1"/>
</dbReference>
<dbReference type="HAMAP" id="MF_00754">
    <property type="entry name" value="RNase_P_1"/>
    <property type="match status" value="1"/>
</dbReference>
<comment type="similarity">
    <text evidence="3">Belongs to the eukaryotic/archaeal RNase P protein component 1 family.</text>
</comment>
<dbReference type="GO" id="GO:0004519">
    <property type="term" value="F:endonuclease activity"/>
    <property type="evidence" value="ECO:0007669"/>
    <property type="project" value="UniProtKB-KW"/>
</dbReference>
<evidence type="ECO:0000256" key="8">
    <source>
        <dbReference type="ARBA" id="ARBA00022759"/>
    </source>
</evidence>
<dbReference type="Pfam" id="PF01868">
    <property type="entry name" value="RNase_P-MRP_p29"/>
    <property type="match status" value="1"/>
</dbReference>
<keyword evidence="9" id="KW-0378">Hydrolase</keyword>
<organism evidence="11 12">
    <name type="scientific">Mesorhabditis spiculigera</name>
    <dbReference type="NCBI Taxonomy" id="96644"/>
    <lineage>
        <taxon>Eukaryota</taxon>
        <taxon>Metazoa</taxon>
        <taxon>Ecdysozoa</taxon>
        <taxon>Nematoda</taxon>
        <taxon>Chromadorea</taxon>
        <taxon>Rhabditida</taxon>
        <taxon>Rhabditina</taxon>
        <taxon>Rhabditomorpha</taxon>
        <taxon>Rhabditoidea</taxon>
        <taxon>Rhabditidae</taxon>
        <taxon>Mesorhabditinae</taxon>
        <taxon>Mesorhabditis</taxon>
    </lineage>
</organism>
<evidence type="ECO:0000256" key="2">
    <source>
        <dbReference type="ARBA" id="ARBA00004123"/>
    </source>
</evidence>
<keyword evidence="8" id="KW-0255">Endonuclease</keyword>
<dbReference type="GO" id="GO:0001682">
    <property type="term" value="P:tRNA 5'-leader removal"/>
    <property type="evidence" value="ECO:0007669"/>
    <property type="project" value="InterPro"/>
</dbReference>
<dbReference type="AlphaFoldDB" id="A0AA36G0L9"/>
<dbReference type="Proteomes" id="UP001177023">
    <property type="component" value="Unassembled WGS sequence"/>
</dbReference>
<keyword evidence="5" id="KW-0963">Cytoplasm</keyword>
<evidence type="ECO:0000256" key="6">
    <source>
        <dbReference type="ARBA" id="ARBA00022694"/>
    </source>
</evidence>